<evidence type="ECO:0000256" key="6">
    <source>
        <dbReference type="ARBA" id="ARBA00022840"/>
    </source>
</evidence>
<dbReference type="InterPro" id="IPR002744">
    <property type="entry name" value="MIP18-like"/>
</dbReference>
<reference evidence="12 13" key="1">
    <citation type="submission" date="2020-07" db="EMBL/GenBank/DDBJ databases">
        <title>Mycobacterium kansasii (former subtype) with zoonotic potential isolated from diseased indoor pet cat, Japan.</title>
        <authorList>
            <person name="Fukano H."/>
            <person name="Terazono T."/>
            <person name="Hoshino Y."/>
        </authorList>
    </citation>
    <scope>NUCLEOTIDE SEQUENCE [LARGE SCALE GENOMIC DNA]</scope>
    <source>
        <strain evidence="12 13">Kuro-I</strain>
    </source>
</reference>
<comment type="similarity">
    <text evidence="2">In the C-terminal section; belongs to the Mrp/NBP35 ATP-binding proteins family.</text>
</comment>
<dbReference type="GO" id="GO:0005524">
    <property type="term" value="F:ATP binding"/>
    <property type="evidence" value="ECO:0007669"/>
    <property type="project" value="UniProtKB-UniRule"/>
</dbReference>
<keyword evidence="3 9" id="KW-0479">Metal-binding</keyword>
<keyword evidence="4 9" id="KW-0547">Nucleotide-binding</keyword>
<comment type="subunit">
    <text evidence="9">Homodimer.</text>
</comment>
<dbReference type="Gene3D" id="3.40.50.300">
    <property type="entry name" value="P-loop containing nucleotide triphosphate hydrolases"/>
    <property type="match status" value="1"/>
</dbReference>
<protein>
    <recommendedName>
        <fullName evidence="9">Iron-sulfur cluster carrier protein</fullName>
    </recommendedName>
</protein>
<comment type="function">
    <text evidence="9">Binds and transfers iron-sulfur (Fe-S) clusters to target apoproteins. Can hydrolyze ATP.</text>
</comment>
<dbReference type="InterPro" id="IPR027417">
    <property type="entry name" value="P-loop_NTPase"/>
</dbReference>
<evidence type="ECO:0000313" key="12">
    <source>
        <dbReference type="EMBL" id="BCI86470.1"/>
    </source>
</evidence>
<evidence type="ECO:0000256" key="10">
    <source>
        <dbReference type="SAM" id="MobiDB-lite"/>
    </source>
</evidence>
<dbReference type="PANTHER" id="PTHR42961">
    <property type="entry name" value="IRON-SULFUR PROTEIN NUBPL"/>
    <property type="match status" value="1"/>
</dbReference>
<evidence type="ECO:0000256" key="5">
    <source>
        <dbReference type="ARBA" id="ARBA00022801"/>
    </source>
</evidence>
<evidence type="ECO:0000256" key="2">
    <source>
        <dbReference type="ARBA" id="ARBA00008205"/>
    </source>
</evidence>
<keyword evidence="8 9" id="KW-0411">Iron-sulfur</keyword>
<dbReference type="GO" id="GO:0016887">
    <property type="term" value="F:ATP hydrolysis activity"/>
    <property type="evidence" value="ECO:0007669"/>
    <property type="project" value="UniProtKB-UniRule"/>
</dbReference>
<dbReference type="SUPFAM" id="SSF52540">
    <property type="entry name" value="P-loop containing nucleoside triphosphate hydrolases"/>
    <property type="match status" value="1"/>
</dbReference>
<dbReference type="GO" id="GO:0051539">
    <property type="term" value="F:4 iron, 4 sulfur cluster binding"/>
    <property type="evidence" value="ECO:0007669"/>
    <property type="project" value="TreeGrafter"/>
</dbReference>
<evidence type="ECO:0000259" key="11">
    <source>
        <dbReference type="Pfam" id="PF01883"/>
    </source>
</evidence>
<proteinExistence type="inferred from homology"/>
<feature type="region of interest" description="Disordered" evidence="10">
    <location>
        <begin position="63"/>
        <end position="93"/>
    </location>
</feature>
<dbReference type="GO" id="GO:0016226">
    <property type="term" value="P:iron-sulfur cluster assembly"/>
    <property type="evidence" value="ECO:0007669"/>
    <property type="project" value="InterPro"/>
</dbReference>
<dbReference type="Pfam" id="PF01883">
    <property type="entry name" value="FeS_assembly_P"/>
    <property type="match status" value="1"/>
</dbReference>
<dbReference type="PANTHER" id="PTHR42961:SF2">
    <property type="entry name" value="IRON-SULFUR PROTEIN NUBPL"/>
    <property type="match status" value="1"/>
</dbReference>
<sequence length="471" mass="49198">MIAPPAAPAAPHHPSCRPRRPWPAATGSPSPATTGCPGTVRLGVAETGRAVARTCADYARARRAGAHSGELTRRPPGRPEPPPHKLGVMSQTRDDAADLTAAVRAALAKVIDPELRRPITELGMVKGIDISPQGEVHVGIYLTTAACPKKSEITERVARAVSDVPGTGAVRVSLDVMSDEQRTELRKQLRGDAREPVIPFAQPSSLTRVYAVASGKGGVGKSTVTVNLAAAMAARGLSVGVLDADIHGHSIPRMMGTTDRPTQVESMILPPIAHEVRVISIAQFTEGNTPVVWRGPMLHRALQQFLADVYWGDLDVLLLDLPPGTGDVAISVAQLIPNAEILVVTTPQLAAAEVAERAGSIALQTRQRIVGVVENMSGLTLPDGSTLQVFGEGGGQQVAERLTRAVGAEVPLLGRIPLDPALVAAGDSGVPLVLSAPDSAVGKELLNIAEGLAARRRGLAGMSLGLDPTRR</sequence>
<gene>
    <name evidence="12" type="primary">mrp</name>
    <name evidence="12" type="ORF">NIIDMKKI_16760</name>
</gene>
<feature type="domain" description="MIP18 family-like" evidence="11">
    <location>
        <begin position="101"/>
        <end position="173"/>
    </location>
</feature>
<evidence type="ECO:0000256" key="4">
    <source>
        <dbReference type="ARBA" id="ARBA00022741"/>
    </source>
</evidence>
<dbReference type="InterPro" id="IPR019591">
    <property type="entry name" value="Mrp/NBP35_ATP-bd"/>
</dbReference>
<organism evidence="12 13">
    <name type="scientific">Mycobacterium kansasii</name>
    <dbReference type="NCBI Taxonomy" id="1768"/>
    <lineage>
        <taxon>Bacteria</taxon>
        <taxon>Bacillati</taxon>
        <taxon>Actinomycetota</taxon>
        <taxon>Actinomycetes</taxon>
        <taxon>Mycobacteriales</taxon>
        <taxon>Mycobacteriaceae</taxon>
        <taxon>Mycobacterium</taxon>
    </lineage>
</organism>
<dbReference type="CDD" id="cd02037">
    <property type="entry name" value="Mrp_NBP35"/>
    <property type="match status" value="1"/>
</dbReference>
<feature type="binding site" evidence="9">
    <location>
        <begin position="215"/>
        <end position="222"/>
    </location>
    <ligand>
        <name>ATP</name>
        <dbReference type="ChEBI" id="CHEBI:30616"/>
    </ligand>
</feature>
<comment type="similarity">
    <text evidence="1">In the N-terminal section; belongs to the MIP18 family.</text>
</comment>
<dbReference type="Pfam" id="PF10609">
    <property type="entry name" value="ParA"/>
    <property type="match status" value="1"/>
</dbReference>
<dbReference type="Gene3D" id="3.30.300.130">
    <property type="entry name" value="Fe-S cluster assembly (FSCA)"/>
    <property type="match status" value="1"/>
</dbReference>
<name>A0A7G1I668_MYCKA</name>
<comment type="similarity">
    <text evidence="9">Belongs to the Mrp/NBP35 ATP-binding proteins family.</text>
</comment>
<dbReference type="GO" id="GO:0046872">
    <property type="term" value="F:metal ion binding"/>
    <property type="evidence" value="ECO:0007669"/>
    <property type="project" value="UniProtKB-KW"/>
</dbReference>
<dbReference type="InterPro" id="IPR000808">
    <property type="entry name" value="Mrp-like_CS"/>
</dbReference>
<evidence type="ECO:0000256" key="1">
    <source>
        <dbReference type="ARBA" id="ARBA00007352"/>
    </source>
</evidence>
<dbReference type="SUPFAM" id="SSF117916">
    <property type="entry name" value="Fe-S cluster assembly (FSCA) domain-like"/>
    <property type="match status" value="1"/>
</dbReference>
<evidence type="ECO:0000256" key="9">
    <source>
        <dbReference type="HAMAP-Rule" id="MF_02040"/>
    </source>
</evidence>
<dbReference type="GO" id="GO:0140663">
    <property type="term" value="F:ATP-dependent FeS chaperone activity"/>
    <property type="evidence" value="ECO:0007669"/>
    <property type="project" value="InterPro"/>
</dbReference>
<dbReference type="EMBL" id="AP023343">
    <property type="protein sequence ID" value="BCI86470.1"/>
    <property type="molecule type" value="Genomic_DNA"/>
</dbReference>
<dbReference type="Proteomes" id="UP000516380">
    <property type="component" value="Chromosome"/>
</dbReference>
<evidence type="ECO:0000256" key="3">
    <source>
        <dbReference type="ARBA" id="ARBA00022723"/>
    </source>
</evidence>
<dbReference type="InterPro" id="IPR033756">
    <property type="entry name" value="YlxH/NBP35"/>
</dbReference>
<dbReference type="HAMAP" id="MF_02040">
    <property type="entry name" value="Mrp_NBP35"/>
    <property type="match status" value="1"/>
</dbReference>
<dbReference type="InterPro" id="IPR034904">
    <property type="entry name" value="FSCA_dom_sf"/>
</dbReference>
<keyword evidence="7 9" id="KW-0408">Iron</keyword>
<accession>A0A7G1I668</accession>
<dbReference type="FunFam" id="3.40.50.300:FF:000304">
    <property type="entry name" value="Iron-sulfur cluster carrier protein"/>
    <property type="match status" value="1"/>
</dbReference>
<evidence type="ECO:0000313" key="13">
    <source>
        <dbReference type="Proteomes" id="UP000516380"/>
    </source>
</evidence>
<dbReference type="InterPro" id="IPR044304">
    <property type="entry name" value="NUBPL-like"/>
</dbReference>
<keyword evidence="5 9" id="KW-0378">Hydrolase</keyword>
<evidence type="ECO:0000256" key="8">
    <source>
        <dbReference type="ARBA" id="ARBA00023014"/>
    </source>
</evidence>
<dbReference type="PROSITE" id="PS01215">
    <property type="entry name" value="MRP"/>
    <property type="match status" value="1"/>
</dbReference>
<feature type="region of interest" description="Disordered" evidence="10">
    <location>
        <begin position="1"/>
        <end position="42"/>
    </location>
</feature>
<evidence type="ECO:0000256" key="7">
    <source>
        <dbReference type="ARBA" id="ARBA00023004"/>
    </source>
</evidence>
<dbReference type="AlphaFoldDB" id="A0A7G1I668"/>
<keyword evidence="13" id="KW-1185">Reference proteome</keyword>
<keyword evidence="6 9" id="KW-0067">ATP-binding</keyword>